<feature type="region of interest" description="Disordered" evidence="1">
    <location>
        <begin position="118"/>
        <end position="203"/>
    </location>
</feature>
<keyword evidence="3" id="KW-1185">Reference proteome</keyword>
<evidence type="ECO:0000256" key="1">
    <source>
        <dbReference type="SAM" id="MobiDB-lite"/>
    </source>
</evidence>
<gene>
    <name evidence="2" type="ordered locus">BN6_26280</name>
</gene>
<feature type="region of interest" description="Disordered" evidence="1">
    <location>
        <begin position="49"/>
        <end position="86"/>
    </location>
</feature>
<dbReference type="PATRIC" id="fig|1179773.3.peg.2626"/>
<dbReference type="RefSeq" id="WP_015100053.1">
    <property type="nucleotide sequence ID" value="NC_019673.1"/>
</dbReference>
<dbReference type="STRING" id="1179773.BN6_26280"/>
<evidence type="ECO:0000313" key="2">
    <source>
        <dbReference type="EMBL" id="CCH29941.1"/>
    </source>
</evidence>
<name>K0JVD1_SACES</name>
<dbReference type="eggNOG" id="COG0088">
    <property type="taxonomic scope" value="Bacteria"/>
</dbReference>
<feature type="compositionally biased region" description="Basic and acidic residues" evidence="1">
    <location>
        <begin position="64"/>
        <end position="74"/>
    </location>
</feature>
<feature type="compositionally biased region" description="Acidic residues" evidence="1">
    <location>
        <begin position="170"/>
        <end position="185"/>
    </location>
</feature>
<dbReference type="AlphaFoldDB" id="K0JVD1"/>
<sequence>MFWLFAQMFFLCGFAFLAGALLTWLPLRATIRALRAERPRQVVRPALPATAVIIPEQSNGPEQPDGRPHPEPHTAELGTGDLDPAEPATAELGVAEPATAEPATAEPVTAEPATAGLGVADTEPHTNGQPYANAGAHVNGRPHLSVGAHTNGRPPANGESDTVDATTADALEDPAESESEPEPEPGFEVKGSSKSMIFHTPDSPYFKRMKGDVAFRSIEEAERAGYTQWRPKSAAAASTR</sequence>
<organism evidence="2 3">
    <name type="scientific">Saccharothrix espanaensis (strain ATCC 51144 / DSM 44229 / JCM 9112 / NBRC 15066 / NRRL 15764)</name>
    <dbReference type="NCBI Taxonomy" id="1179773"/>
    <lineage>
        <taxon>Bacteria</taxon>
        <taxon>Bacillati</taxon>
        <taxon>Actinomycetota</taxon>
        <taxon>Actinomycetes</taxon>
        <taxon>Pseudonocardiales</taxon>
        <taxon>Pseudonocardiaceae</taxon>
        <taxon>Saccharothrix</taxon>
    </lineage>
</organism>
<dbReference type="OrthoDB" id="4871889at2"/>
<feature type="region of interest" description="Disordered" evidence="1">
    <location>
        <begin position="221"/>
        <end position="240"/>
    </location>
</feature>
<evidence type="ECO:0000313" key="3">
    <source>
        <dbReference type="Proteomes" id="UP000006281"/>
    </source>
</evidence>
<reference evidence="2 3" key="1">
    <citation type="journal article" date="2012" name="BMC Genomics">
        <title>Complete genome sequence of Saccharothrix espanaensis DSM 44229T and comparison to the other completely sequenced Pseudonocardiaceae.</title>
        <authorList>
            <person name="Strobel T."/>
            <person name="Al-Dilaimi A."/>
            <person name="Blom J."/>
            <person name="Gessner A."/>
            <person name="Kalinowski J."/>
            <person name="Luzhetska M."/>
            <person name="Puhler A."/>
            <person name="Szczepanowski R."/>
            <person name="Bechthold A."/>
            <person name="Ruckert C."/>
        </authorList>
    </citation>
    <scope>NUCLEOTIDE SEQUENCE [LARGE SCALE GENOMIC DNA]</scope>
    <source>
        <strain evidence="3">ATCC 51144 / DSM 44229 / JCM 9112 / NBRC 15066 / NRRL 15764</strain>
    </source>
</reference>
<accession>K0JVD1</accession>
<protein>
    <submittedName>
        <fullName evidence="2">Putative secreted protein</fullName>
    </submittedName>
</protein>
<dbReference type="KEGG" id="sesp:BN6_26280"/>
<dbReference type="BioCyc" id="SESP1179773:BN6_RS12745-MONOMER"/>
<dbReference type="EMBL" id="HE804045">
    <property type="protein sequence ID" value="CCH29941.1"/>
    <property type="molecule type" value="Genomic_DNA"/>
</dbReference>
<dbReference type="HOGENOM" id="CLU_1155722_0_0_11"/>
<proteinExistence type="predicted"/>
<dbReference type="Proteomes" id="UP000006281">
    <property type="component" value="Chromosome"/>
</dbReference>